<dbReference type="EMBL" id="LR743507">
    <property type="protein sequence ID" value="CAA2103708.1"/>
    <property type="molecule type" value="Genomic_DNA"/>
</dbReference>
<dbReference type="InterPro" id="IPR006311">
    <property type="entry name" value="TAT_signal"/>
</dbReference>
<comment type="similarity">
    <text evidence="1">Belongs to the UPF0065 (bug) family.</text>
</comment>
<keyword evidence="2" id="KW-0732">Signal</keyword>
<dbReference type="CDD" id="cd13578">
    <property type="entry name" value="PBP2_Bug27"/>
    <property type="match status" value="1"/>
</dbReference>
<dbReference type="AlphaFoldDB" id="A0A679IVJ1"/>
<dbReference type="Gene3D" id="3.40.190.10">
    <property type="entry name" value="Periplasmic binding protein-like II"/>
    <property type="match status" value="1"/>
</dbReference>
<proteinExistence type="inferred from homology"/>
<accession>A0A679IVJ1</accession>
<evidence type="ECO:0000256" key="2">
    <source>
        <dbReference type="SAM" id="SignalP"/>
    </source>
</evidence>
<dbReference type="PIRSF" id="PIRSF017082">
    <property type="entry name" value="YflP"/>
    <property type="match status" value="1"/>
</dbReference>
<sequence length="331" mass="34158">MTKTFPSMGRLNRRAVLGLGACAAAVAAFPAIAQGSDKPIRFILPISAGSGVDTIVRAASVALGKAFGQPVVIENLPGAGGITGTAAVVKAAPDGLTLGMVSNNHVINPAVFKKMPFDAINDVTPISVVGATPLVLLVNPKVPAKNVKELVALLRARPEGYNYASSGNGTIIHLAGEMFMDEAGVKARHIPYKGTGPMVTDMIAGQVEMGVVALPAVQPHIRSGALRAIGLCGAARSPAAPDMPTIAEQGLPNYAVEGWFAVIGPPKMQAADIARVHDAVAAAFTSAEVRDAMDKQGNIVKPTTPEQAASYFRTEAARYAALVKKANVVLE</sequence>
<feature type="signal peptide" evidence="2">
    <location>
        <begin position="1"/>
        <end position="33"/>
    </location>
</feature>
<evidence type="ECO:0008006" key="4">
    <source>
        <dbReference type="Google" id="ProtNLM"/>
    </source>
</evidence>
<dbReference type="PROSITE" id="PS51318">
    <property type="entry name" value="TAT"/>
    <property type="match status" value="1"/>
</dbReference>
<dbReference type="InterPro" id="IPR042100">
    <property type="entry name" value="Bug_dom1"/>
</dbReference>
<dbReference type="InterPro" id="IPR005064">
    <property type="entry name" value="BUG"/>
</dbReference>
<dbReference type="PANTHER" id="PTHR42928">
    <property type="entry name" value="TRICARBOXYLATE-BINDING PROTEIN"/>
    <property type="match status" value="1"/>
</dbReference>
<dbReference type="SUPFAM" id="SSF53850">
    <property type="entry name" value="Periplasmic binding protein-like II"/>
    <property type="match status" value="1"/>
</dbReference>
<gene>
    <name evidence="3" type="ORF">VVAX_02396</name>
</gene>
<reference evidence="3" key="1">
    <citation type="submission" date="2019-12" db="EMBL/GenBank/DDBJ databases">
        <authorList>
            <person name="Cremers G."/>
        </authorList>
    </citation>
    <scope>NUCLEOTIDE SEQUENCE</scope>
    <source>
        <strain evidence="3">Vvax</strain>
    </source>
</reference>
<dbReference type="Gene3D" id="3.40.190.150">
    <property type="entry name" value="Bordetella uptake gene, domain 1"/>
    <property type="match status" value="1"/>
</dbReference>
<protein>
    <recommendedName>
        <fullName evidence="4">Tripartite tricarboxylate transporter substrate binding protein</fullName>
    </recommendedName>
</protein>
<feature type="chain" id="PRO_5025548578" description="Tripartite tricarboxylate transporter substrate binding protein" evidence="2">
    <location>
        <begin position="34"/>
        <end position="331"/>
    </location>
</feature>
<name>A0A679IVJ1_VARPD</name>
<dbReference type="RefSeq" id="WP_339090051.1">
    <property type="nucleotide sequence ID" value="NZ_LR743507.1"/>
</dbReference>
<dbReference type="Pfam" id="PF03401">
    <property type="entry name" value="TctC"/>
    <property type="match status" value="1"/>
</dbReference>
<dbReference type="PANTHER" id="PTHR42928:SF5">
    <property type="entry name" value="BLR1237 PROTEIN"/>
    <property type="match status" value="1"/>
</dbReference>
<evidence type="ECO:0000313" key="3">
    <source>
        <dbReference type="EMBL" id="CAA2103708.1"/>
    </source>
</evidence>
<evidence type="ECO:0000256" key="1">
    <source>
        <dbReference type="ARBA" id="ARBA00006987"/>
    </source>
</evidence>
<organism evidence="3">
    <name type="scientific">Variovorax paradoxus</name>
    <dbReference type="NCBI Taxonomy" id="34073"/>
    <lineage>
        <taxon>Bacteria</taxon>
        <taxon>Pseudomonadati</taxon>
        <taxon>Pseudomonadota</taxon>
        <taxon>Betaproteobacteria</taxon>
        <taxon>Burkholderiales</taxon>
        <taxon>Comamonadaceae</taxon>
        <taxon>Variovorax</taxon>
    </lineage>
</organism>